<dbReference type="Proteomes" id="UP000321820">
    <property type="component" value="Chromosome"/>
</dbReference>
<keyword evidence="2" id="KW-0963">Cytoplasm</keyword>
<protein>
    <recommendedName>
        <fullName evidence="2">Ribosome-binding factor A</fullName>
    </recommendedName>
</protein>
<dbReference type="PROSITE" id="PS01319">
    <property type="entry name" value="RBFA"/>
    <property type="match status" value="1"/>
</dbReference>
<dbReference type="OrthoDB" id="129771at2"/>
<keyword evidence="4" id="KW-1185">Reference proteome</keyword>
<dbReference type="Gene3D" id="3.30.300.20">
    <property type="match status" value="1"/>
</dbReference>
<accession>A0A5B9EIM8</accession>
<dbReference type="InterPro" id="IPR023799">
    <property type="entry name" value="RbfA_dom_sf"/>
</dbReference>
<evidence type="ECO:0000256" key="1">
    <source>
        <dbReference type="ARBA" id="ARBA00022517"/>
    </source>
</evidence>
<dbReference type="InterPro" id="IPR015946">
    <property type="entry name" value="KH_dom-like_a/b"/>
</dbReference>
<proteinExistence type="inferred from homology"/>
<comment type="subunit">
    <text evidence="2">Monomer. Binds 30S ribosomal subunits, but not 50S ribosomal subunits or 70S ribosomes.</text>
</comment>
<comment type="similarity">
    <text evidence="2">Belongs to the RbfA family.</text>
</comment>
<dbReference type="Pfam" id="PF02033">
    <property type="entry name" value="RBFA"/>
    <property type="match status" value="1"/>
</dbReference>
<sequence length="125" mass="14194">MPEQRAKAHHRNRVIGTLRDEIAIMIEGELSDPRIGLCHVTEVVLAPGGKSARVFISVEGDEDTELSTREGLMAARTYIRSEVRDRMGVRQIPELTFVIDRSEKLTARVDELLTRTRKRERKAGQ</sequence>
<dbReference type="PANTHER" id="PTHR33515">
    <property type="entry name" value="RIBOSOME-BINDING FACTOR A, CHLOROPLASTIC-RELATED"/>
    <property type="match status" value="1"/>
</dbReference>
<keyword evidence="1 2" id="KW-0690">Ribosome biogenesis</keyword>
<gene>
    <name evidence="2 3" type="primary">rbfA</name>
    <name evidence="3" type="ORF">FTW19_19475</name>
</gene>
<dbReference type="EMBL" id="CP042806">
    <property type="protein sequence ID" value="QEE29966.1"/>
    <property type="molecule type" value="Genomic_DNA"/>
</dbReference>
<dbReference type="SUPFAM" id="SSF89919">
    <property type="entry name" value="Ribosome-binding factor A, RbfA"/>
    <property type="match status" value="1"/>
</dbReference>
<dbReference type="InterPro" id="IPR020053">
    <property type="entry name" value="Ribosome-bd_factorA_CS"/>
</dbReference>
<dbReference type="GO" id="GO:0005829">
    <property type="term" value="C:cytosol"/>
    <property type="evidence" value="ECO:0007669"/>
    <property type="project" value="TreeGrafter"/>
</dbReference>
<organism evidence="3 4">
    <name type="scientific">Terriglobus albidus</name>
    <dbReference type="NCBI Taxonomy" id="1592106"/>
    <lineage>
        <taxon>Bacteria</taxon>
        <taxon>Pseudomonadati</taxon>
        <taxon>Acidobacteriota</taxon>
        <taxon>Terriglobia</taxon>
        <taxon>Terriglobales</taxon>
        <taxon>Acidobacteriaceae</taxon>
        <taxon>Terriglobus</taxon>
    </lineage>
</organism>
<evidence type="ECO:0000313" key="3">
    <source>
        <dbReference type="EMBL" id="QEE29966.1"/>
    </source>
</evidence>
<reference evidence="3 4" key="1">
    <citation type="submission" date="2019-08" db="EMBL/GenBank/DDBJ databases">
        <title>Complete genome sequence of Terriglobus albidus strain ORNL.</title>
        <authorList>
            <person name="Podar M."/>
        </authorList>
    </citation>
    <scope>NUCLEOTIDE SEQUENCE [LARGE SCALE GENOMIC DNA]</scope>
    <source>
        <strain evidence="3 4">ORNL</strain>
    </source>
</reference>
<dbReference type="PANTHER" id="PTHR33515:SF1">
    <property type="entry name" value="RIBOSOME-BINDING FACTOR A, CHLOROPLASTIC-RELATED"/>
    <property type="match status" value="1"/>
</dbReference>
<dbReference type="NCBIfam" id="TIGR00082">
    <property type="entry name" value="rbfA"/>
    <property type="match status" value="1"/>
</dbReference>
<dbReference type="AlphaFoldDB" id="A0A5B9EIM8"/>
<name>A0A5B9EIM8_9BACT</name>
<dbReference type="InterPro" id="IPR000238">
    <property type="entry name" value="RbfA"/>
</dbReference>
<evidence type="ECO:0000256" key="2">
    <source>
        <dbReference type="HAMAP-Rule" id="MF_00003"/>
    </source>
</evidence>
<dbReference type="KEGG" id="talb:FTW19_19475"/>
<dbReference type="GO" id="GO:0043024">
    <property type="term" value="F:ribosomal small subunit binding"/>
    <property type="evidence" value="ECO:0007669"/>
    <property type="project" value="TreeGrafter"/>
</dbReference>
<comment type="subcellular location">
    <subcellularLocation>
        <location evidence="2">Cytoplasm</location>
    </subcellularLocation>
</comment>
<dbReference type="HAMAP" id="MF_00003">
    <property type="entry name" value="RbfA"/>
    <property type="match status" value="1"/>
</dbReference>
<dbReference type="RefSeq" id="WP_147649236.1">
    <property type="nucleotide sequence ID" value="NZ_CP042806.1"/>
</dbReference>
<evidence type="ECO:0000313" key="4">
    <source>
        <dbReference type="Proteomes" id="UP000321820"/>
    </source>
</evidence>
<dbReference type="GO" id="GO:0030490">
    <property type="term" value="P:maturation of SSU-rRNA"/>
    <property type="evidence" value="ECO:0007669"/>
    <property type="project" value="UniProtKB-UniRule"/>
</dbReference>
<comment type="function">
    <text evidence="2">One of several proteins that assist in the late maturation steps of the functional core of the 30S ribosomal subunit. Associates with free 30S ribosomal subunits (but not with 30S subunits that are part of 70S ribosomes or polysomes). Required for efficient processing of 16S rRNA. May interact with the 5'-terminal helix region of 16S rRNA.</text>
</comment>